<dbReference type="InterPro" id="IPR008211">
    <property type="entry name" value="Laminin_N"/>
</dbReference>
<evidence type="ECO:0000256" key="4">
    <source>
        <dbReference type="ARBA" id="ARBA00023180"/>
    </source>
</evidence>
<dbReference type="InterPro" id="IPR050440">
    <property type="entry name" value="Laminin/Netrin_ECM"/>
</dbReference>
<accession>A0ABV0U5T4</accession>
<keyword evidence="2" id="KW-0677">Repeat</keyword>
<keyword evidence="4" id="KW-0325">Glycoprotein</keyword>
<keyword evidence="8" id="KW-1185">Reference proteome</keyword>
<dbReference type="Proteomes" id="UP001482620">
    <property type="component" value="Unassembled WGS sequence"/>
</dbReference>
<dbReference type="SUPFAM" id="SSF57196">
    <property type="entry name" value="EGF/Laminin"/>
    <property type="match status" value="1"/>
</dbReference>
<dbReference type="PANTHER" id="PTHR10574:SF240">
    <property type="entry name" value="LAMININ SUBUNIT GAMMA-3"/>
    <property type="match status" value="1"/>
</dbReference>
<protein>
    <submittedName>
        <fullName evidence="7">Laminin subunit gamma-3</fullName>
    </submittedName>
</protein>
<dbReference type="InterPro" id="IPR056863">
    <property type="entry name" value="LMN_ATRN_NET-like_EGF"/>
</dbReference>
<dbReference type="SMART" id="SM00180">
    <property type="entry name" value="EGF_Lam"/>
    <property type="match status" value="1"/>
</dbReference>
<gene>
    <name evidence="7" type="primary">LAMC3</name>
    <name evidence="7" type="ORF">ILYODFUR_015883</name>
</gene>
<dbReference type="Pfam" id="PF00055">
    <property type="entry name" value="Laminin_N"/>
    <property type="match status" value="1"/>
</dbReference>
<sequence length="126" mass="13999">MSESFSPSPKPTKKQKKISLAICLKEWVTATDLLISLDRLNTFGDEFFKDPKVLRSYFYAISDFSVGGRCKCNGHASECVEGEQGGLVCACRHHTVGADCQRCHPFYQDKPWARATGDSANECLSE</sequence>
<dbReference type="Pfam" id="PF24973">
    <property type="entry name" value="EGF_LMN_ATRN"/>
    <property type="match status" value="1"/>
</dbReference>
<evidence type="ECO:0000256" key="2">
    <source>
        <dbReference type="ARBA" id="ARBA00022737"/>
    </source>
</evidence>
<comment type="caution">
    <text evidence="7">The sequence shown here is derived from an EMBL/GenBank/DDBJ whole genome shotgun (WGS) entry which is preliminary data.</text>
</comment>
<dbReference type="PANTHER" id="PTHR10574">
    <property type="entry name" value="NETRIN/LAMININ-RELATED"/>
    <property type="match status" value="1"/>
</dbReference>
<reference evidence="7 8" key="1">
    <citation type="submission" date="2021-06" db="EMBL/GenBank/DDBJ databases">
        <authorList>
            <person name="Palmer J.M."/>
        </authorList>
    </citation>
    <scope>NUCLEOTIDE SEQUENCE [LARGE SCALE GENOMIC DNA]</scope>
    <source>
        <strain evidence="8">if_2019</strain>
        <tissue evidence="7">Muscle</tissue>
    </source>
</reference>
<name>A0ABV0U5T4_9TELE</name>
<evidence type="ECO:0000313" key="8">
    <source>
        <dbReference type="Proteomes" id="UP001482620"/>
    </source>
</evidence>
<organism evidence="7 8">
    <name type="scientific">Ilyodon furcidens</name>
    <name type="common">goldbreast splitfin</name>
    <dbReference type="NCBI Taxonomy" id="33524"/>
    <lineage>
        <taxon>Eukaryota</taxon>
        <taxon>Metazoa</taxon>
        <taxon>Chordata</taxon>
        <taxon>Craniata</taxon>
        <taxon>Vertebrata</taxon>
        <taxon>Euteleostomi</taxon>
        <taxon>Actinopterygii</taxon>
        <taxon>Neopterygii</taxon>
        <taxon>Teleostei</taxon>
        <taxon>Neoteleostei</taxon>
        <taxon>Acanthomorphata</taxon>
        <taxon>Ovalentaria</taxon>
        <taxon>Atherinomorphae</taxon>
        <taxon>Cyprinodontiformes</taxon>
        <taxon>Goodeidae</taxon>
        <taxon>Ilyodon</taxon>
    </lineage>
</organism>
<keyword evidence="1" id="KW-0732">Signal</keyword>
<keyword evidence="5" id="KW-0424">Laminin EGF-like domain</keyword>
<evidence type="ECO:0000256" key="1">
    <source>
        <dbReference type="ARBA" id="ARBA00022729"/>
    </source>
</evidence>
<evidence type="ECO:0000259" key="6">
    <source>
        <dbReference type="PROSITE" id="PS51117"/>
    </source>
</evidence>
<evidence type="ECO:0000256" key="5">
    <source>
        <dbReference type="ARBA" id="ARBA00023292"/>
    </source>
</evidence>
<feature type="domain" description="Laminin N-terminal" evidence="6">
    <location>
        <begin position="1"/>
        <end position="69"/>
    </location>
</feature>
<dbReference type="InterPro" id="IPR002049">
    <property type="entry name" value="LE_dom"/>
</dbReference>
<dbReference type="PROSITE" id="PS51117">
    <property type="entry name" value="LAMININ_NTER"/>
    <property type="match status" value="1"/>
</dbReference>
<keyword evidence="3" id="KW-1015">Disulfide bond</keyword>
<dbReference type="Gene3D" id="2.60.120.260">
    <property type="entry name" value="Galactose-binding domain-like"/>
    <property type="match status" value="1"/>
</dbReference>
<evidence type="ECO:0000313" key="7">
    <source>
        <dbReference type="EMBL" id="MEQ2240520.1"/>
    </source>
</evidence>
<evidence type="ECO:0000256" key="3">
    <source>
        <dbReference type="ARBA" id="ARBA00023157"/>
    </source>
</evidence>
<proteinExistence type="predicted"/>
<dbReference type="PROSITE" id="PS01248">
    <property type="entry name" value="EGF_LAM_1"/>
    <property type="match status" value="1"/>
</dbReference>
<dbReference type="Gene3D" id="2.170.300.10">
    <property type="entry name" value="Tie2 ligand-binding domain superfamily"/>
    <property type="match status" value="1"/>
</dbReference>
<dbReference type="EMBL" id="JAHRIQ010059344">
    <property type="protein sequence ID" value="MEQ2240520.1"/>
    <property type="molecule type" value="Genomic_DNA"/>
</dbReference>
<dbReference type="CDD" id="cd00055">
    <property type="entry name" value="EGF_Lam"/>
    <property type="match status" value="1"/>
</dbReference>